<accession>A0ACC2XMV0</accession>
<evidence type="ECO:0000313" key="1">
    <source>
        <dbReference type="EMBL" id="KAJ9125318.1"/>
    </source>
</evidence>
<name>A0ACC2XMV0_9TREE</name>
<dbReference type="EMBL" id="JASBWU010000001">
    <property type="protein sequence ID" value="KAJ9125318.1"/>
    <property type="molecule type" value="Genomic_DNA"/>
</dbReference>
<proteinExistence type="predicted"/>
<comment type="caution">
    <text evidence="1">The sequence shown here is derived from an EMBL/GenBank/DDBJ whole genome shotgun (WGS) entry which is preliminary data.</text>
</comment>
<evidence type="ECO:0000313" key="2">
    <source>
        <dbReference type="Proteomes" id="UP001243375"/>
    </source>
</evidence>
<dbReference type="Proteomes" id="UP001243375">
    <property type="component" value="Unassembled WGS sequence"/>
</dbReference>
<keyword evidence="2" id="KW-1185">Reference proteome</keyword>
<organism evidence="1 2">
    <name type="scientific">Naganishia vaughanmartiniae</name>
    <dbReference type="NCBI Taxonomy" id="1424756"/>
    <lineage>
        <taxon>Eukaryota</taxon>
        <taxon>Fungi</taxon>
        <taxon>Dikarya</taxon>
        <taxon>Basidiomycota</taxon>
        <taxon>Agaricomycotina</taxon>
        <taxon>Tremellomycetes</taxon>
        <taxon>Filobasidiales</taxon>
        <taxon>Filobasidiaceae</taxon>
        <taxon>Naganishia</taxon>
    </lineage>
</organism>
<protein>
    <submittedName>
        <fullName evidence="1">Uncharacterized protein</fullName>
    </submittedName>
</protein>
<gene>
    <name evidence="1" type="ORF">QFC22_000275</name>
</gene>
<reference evidence="1" key="1">
    <citation type="submission" date="2023-04" db="EMBL/GenBank/DDBJ databases">
        <title>Draft Genome sequencing of Naganishia species isolated from polar environments using Oxford Nanopore Technology.</title>
        <authorList>
            <person name="Leo P."/>
            <person name="Venkateswaran K."/>
        </authorList>
    </citation>
    <scope>NUCLEOTIDE SEQUENCE</scope>
    <source>
        <strain evidence="1">MNA-CCFEE 5425</strain>
    </source>
</reference>
<sequence length="690" mass="75747">MLPTLIIFSPSPTSTPHAQQHLVHPDDRDQLAQLRYYRLPTALSAVATKDHEQVQNGRENQEEELNKVLGLMGLARGLMAFSESFSPGSSKATTATPEQGRTHIITSSKKQTIIFNSPHTEIFLLLIIRDPIWIEEQAKDILQGVWERFTLTFGLDPWLHQSSTTSGEADRWWDRWLTSCMTATTPTDEQMNTKCTSQQQEWKTHGLQQWLSNTQMPCEIDIVIRHVRSRTEQQDSQHSRKMVQGIDSVMKAFPVPDVEQCHRVVVGTLSRSPSTSDDENDKTHKKALIYDTEPSYLPLTTHLLDLLVTYNEHNQCSTFSASERGPGNRGTMKRDRKRSPPPPSSVATEKEREKGWPSWGFGLSRFGFGAGTDGGATRNESEGRGMGSDLSGGGSGMVKGARAGGVISWFGFGSDHSSTSSSNPQTSTATNKVRTEAPVNTNLSAAIRTEPKIVTDMNMESLNEALVTSVEPEFAGGPERDHSAHYLHDGSPPESLDSLEWKAERIWLPLAMDDREGSVASSSATSTDDGESHGRMREATLAYTFTLNKPRTQTAAPSPNAETDIDSHTSKAKEHNEAVENLFHAIEASADMASSPLTPAHIKPPSSLRHSGQTQVPDQGSSSHWVYTSRGAESMLVKSSWKGGEIVFPSASAVAQRVKTKSSQAHVPAGKVKRTVSVDQAGNVTRRSLM</sequence>
<feature type="non-terminal residue" evidence="1">
    <location>
        <position position="690"/>
    </location>
</feature>